<dbReference type="InterPro" id="IPR014905">
    <property type="entry name" value="HIRAN"/>
</dbReference>
<keyword evidence="2" id="KW-0378">Hydrolase</keyword>
<gene>
    <name evidence="4" type="ORF">MTP09_10205</name>
</gene>
<feature type="domain" description="HIRAN" evidence="3">
    <location>
        <begin position="34"/>
        <end position="133"/>
    </location>
</feature>
<dbReference type="Pfam" id="PF08797">
    <property type="entry name" value="HIRAN"/>
    <property type="match status" value="1"/>
</dbReference>
<dbReference type="Gene3D" id="3.30.70.2330">
    <property type="match status" value="1"/>
</dbReference>
<protein>
    <submittedName>
        <fullName evidence="4">HIRAN domain-containing protein</fullName>
    </submittedName>
</protein>
<keyword evidence="1" id="KW-0479">Metal-binding</keyword>
<dbReference type="Proteomes" id="UP000831460">
    <property type="component" value="Chromosome"/>
</dbReference>
<accession>A0ABY4BM62</accession>
<sequence>MTMADNNFLIQPAKGMATLLGAGTLNLNVLLRDIVVLETKVAGTMYYEPEEFEPLVKKDMRLQMVREPENKYDKFAVALFLDDSKIGYLPRTQNEVIARLMDAGKEFSTKVVSKKWNEQNNWLEIEIETSIKA</sequence>
<keyword evidence="5" id="KW-1185">Reference proteome</keyword>
<evidence type="ECO:0000313" key="4">
    <source>
        <dbReference type="EMBL" id="UOE40283.1"/>
    </source>
</evidence>
<reference evidence="4 5" key="1">
    <citation type="submission" date="2022-03" db="EMBL/GenBank/DDBJ databases">
        <title>Chryseobacterium sp. isolated from particulate matters in swine house.</title>
        <authorList>
            <person name="Won M."/>
            <person name="Kim S.-J."/>
            <person name="Kwon S.-W."/>
        </authorList>
    </citation>
    <scope>NUCLEOTIDE SEQUENCE [LARGE SCALE GENOMIC DNA]</scope>
    <source>
        <strain evidence="4 5">SC2-2</strain>
    </source>
</reference>
<proteinExistence type="predicted"/>
<dbReference type="EMBL" id="CP094532">
    <property type="protein sequence ID" value="UOE40283.1"/>
    <property type="molecule type" value="Genomic_DNA"/>
</dbReference>
<organism evidence="4 5">
    <name type="scientific">Chryseobacterium suipulveris</name>
    <dbReference type="NCBI Taxonomy" id="2929800"/>
    <lineage>
        <taxon>Bacteria</taxon>
        <taxon>Pseudomonadati</taxon>
        <taxon>Bacteroidota</taxon>
        <taxon>Flavobacteriia</taxon>
        <taxon>Flavobacteriales</taxon>
        <taxon>Weeksellaceae</taxon>
        <taxon>Chryseobacterium group</taxon>
        <taxon>Chryseobacterium</taxon>
    </lineage>
</organism>
<evidence type="ECO:0000313" key="5">
    <source>
        <dbReference type="Proteomes" id="UP000831460"/>
    </source>
</evidence>
<name>A0ABY4BM62_9FLAO</name>
<evidence type="ECO:0000259" key="3">
    <source>
        <dbReference type="SMART" id="SM00910"/>
    </source>
</evidence>
<evidence type="ECO:0000256" key="2">
    <source>
        <dbReference type="ARBA" id="ARBA00022801"/>
    </source>
</evidence>
<dbReference type="SMART" id="SM00910">
    <property type="entry name" value="HIRAN"/>
    <property type="match status" value="1"/>
</dbReference>
<dbReference type="RefSeq" id="WP_243548306.1">
    <property type="nucleotide sequence ID" value="NZ_CP094532.1"/>
</dbReference>
<evidence type="ECO:0000256" key="1">
    <source>
        <dbReference type="ARBA" id="ARBA00022723"/>
    </source>
</evidence>